<evidence type="ECO:0000313" key="1">
    <source>
        <dbReference type="Proteomes" id="UP000887579"/>
    </source>
</evidence>
<evidence type="ECO:0000313" key="2">
    <source>
        <dbReference type="WBParaSite" id="ES5_v2.g4857.t1"/>
    </source>
</evidence>
<dbReference type="Proteomes" id="UP000887579">
    <property type="component" value="Unplaced"/>
</dbReference>
<proteinExistence type="predicted"/>
<reference evidence="2" key="1">
    <citation type="submission" date="2022-11" db="UniProtKB">
        <authorList>
            <consortium name="WormBaseParasite"/>
        </authorList>
    </citation>
    <scope>IDENTIFICATION</scope>
</reference>
<name>A0AC34GNK8_9BILA</name>
<protein>
    <submittedName>
        <fullName evidence="2">Uncharacterized protein</fullName>
    </submittedName>
</protein>
<dbReference type="WBParaSite" id="ES5_v2.g4857.t1">
    <property type="protein sequence ID" value="ES5_v2.g4857.t1"/>
    <property type="gene ID" value="ES5_v2.g4857"/>
</dbReference>
<sequence>MWQLLIIALNVVAFAAGQCPTTIKAPCTCSTTRFEPISIHCDRADSIESVIKALANPPQYIDSLTISNTPIEQISEGIFTGLSIRRLILQNNGLQDIKKGAFSGTLLNSLRELEIRSNGFEVIPENGITELRSLEALVLSDNNIEKIDDYTFLHYQSRTHLKKLDLSANKISQLPAQSLLGLENLQTLILDKNMFSSVPTEALKNVQTLEDLSLSVNKIKVIEPNALPLPSLKSLSLEVNLIEILRPEVFQDTPGLLYLYLSNNRFSIVDPKSFYYVKQLKVLAMSHNVALKLIPFNAFQYIPSLIRLEMTDCSIGTLEEGAFHKTPKIQISTIDDYSFSRLKMLQKLDLSGNKLESVYPNTFFDTFEKSMESVLKVLYLYDNPWRCDHQIVWLAKWLRQTLDLQITAPGNLPARCTQPPELTGIDLRNAEPMIHVTLTTTTKKAVKPGYPMRAINTNSIEDWSSHTTYTPYERNEQAPVATSPLSTIITLIVIMLAILCIKPHSPKAHSHSSSERGDYGIDSSNASGLASIYGSNAMLACDFQTAKPFVGLPRQPCDVGTDSYHLNRSNNWWF</sequence>
<organism evidence="1 2">
    <name type="scientific">Panagrolaimus sp. ES5</name>
    <dbReference type="NCBI Taxonomy" id="591445"/>
    <lineage>
        <taxon>Eukaryota</taxon>
        <taxon>Metazoa</taxon>
        <taxon>Ecdysozoa</taxon>
        <taxon>Nematoda</taxon>
        <taxon>Chromadorea</taxon>
        <taxon>Rhabditida</taxon>
        <taxon>Tylenchina</taxon>
        <taxon>Panagrolaimomorpha</taxon>
        <taxon>Panagrolaimoidea</taxon>
        <taxon>Panagrolaimidae</taxon>
        <taxon>Panagrolaimus</taxon>
    </lineage>
</organism>
<accession>A0AC34GNK8</accession>